<name>A0ABD5VE16_9EURY</name>
<protein>
    <submittedName>
        <fullName evidence="6">DoxX family protein</fullName>
    </submittedName>
</protein>
<dbReference type="EMBL" id="JBHSXN010000002">
    <property type="protein sequence ID" value="MFC6953662.1"/>
    <property type="molecule type" value="Genomic_DNA"/>
</dbReference>
<evidence type="ECO:0000313" key="7">
    <source>
        <dbReference type="Proteomes" id="UP001596395"/>
    </source>
</evidence>
<accession>A0ABD5VE16</accession>
<feature type="transmembrane region" description="Helical" evidence="5">
    <location>
        <begin position="12"/>
        <end position="30"/>
    </location>
</feature>
<dbReference type="Proteomes" id="UP001596395">
    <property type="component" value="Unassembled WGS sequence"/>
</dbReference>
<keyword evidence="2 5" id="KW-0812">Transmembrane</keyword>
<sequence length="137" mass="14025">MAVTGVEGVALLVGRVLLGGVLAFMGLNHFMQPDGMAAYAEAKGIPFPRAAVLFSGGQLAFGGVLLALGAYPVLAAGALASFFVVVTPMMHDFWAVPDDQVQDEMTGFLKNVGLLGASLLVLALAGQEWAYAAGVGL</sequence>
<dbReference type="GO" id="GO:0016020">
    <property type="term" value="C:membrane"/>
    <property type="evidence" value="ECO:0007669"/>
    <property type="project" value="UniProtKB-SubCell"/>
</dbReference>
<reference evidence="6 7" key="1">
    <citation type="journal article" date="2019" name="Int. J. Syst. Evol. Microbiol.">
        <title>The Global Catalogue of Microorganisms (GCM) 10K type strain sequencing project: providing services to taxonomists for standard genome sequencing and annotation.</title>
        <authorList>
            <consortium name="The Broad Institute Genomics Platform"/>
            <consortium name="The Broad Institute Genome Sequencing Center for Infectious Disease"/>
            <person name="Wu L."/>
            <person name="Ma J."/>
        </authorList>
    </citation>
    <scope>NUCLEOTIDE SEQUENCE [LARGE SCALE GENOMIC DNA]</scope>
    <source>
        <strain evidence="6 7">GX26</strain>
    </source>
</reference>
<evidence type="ECO:0000256" key="3">
    <source>
        <dbReference type="ARBA" id="ARBA00022989"/>
    </source>
</evidence>
<dbReference type="InterPro" id="IPR032808">
    <property type="entry name" value="DoxX"/>
</dbReference>
<keyword evidence="3 5" id="KW-1133">Transmembrane helix</keyword>
<dbReference type="Pfam" id="PF07681">
    <property type="entry name" value="DoxX"/>
    <property type="match status" value="1"/>
</dbReference>
<feature type="transmembrane region" description="Helical" evidence="5">
    <location>
        <begin position="74"/>
        <end position="96"/>
    </location>
</feature>
<evidence type="ECO:0000313" key="6">
    <source>
        <dbReference type="EMBL" id="MFC6953662.1"/>
    </source>
</evidence>
<evidence type="ECO:0000256" key="2">
    <source>
        <dbReference type="ARBA" id="ARBA00022692"/>
    </source>
</evidence>
<comment type="caution">
    <text evidence="6">The sequence shown here is derived from an EMBL/GenBank/DDBJ whole genome shotgun (WGS) entry which is preliminary data.</text>
</comment>
<keyword evidence="7" id="KW-1185">Reference proteome</keyword>
<comment type="subcellular location">
    <subcellularLocation>
        <location evidence="1">Membrane</location>
        <topology evidence="1">Multi-pass membrane protein</topology>
    </subcellularLocation>
</comment>
<organism evidence="6 7">
    <name type="scientific">Halorubellus litoreus</name>
    <dbReference type="NCBI Taxonomy" id="755308"/>
    <lineage>
        <taxon>Archaea</taxon>
        <taxon>Methanobacteriati</taxon>
        <taxon>Methanobacteriota</taxon>
        <taxon>Stenosarchaea group</taxon>
        <taxon>Halobacteria</taxon>
        <taxon>Halobacteriales</taxon>
        <taxon>Halorubellaceae</taxon>
        <taxon>Halorubellus</taxon>
    </lineage>
</organism>
<evidence type="ECO:0000256" key="5">
    <source>
        <dbReference type="SAM" id="Phobius"/>
    </source>
</evidence>
<keyword evidence="4 5" id="KW-0472">Membrane</keyword>
<gene>
    <name evidence="6" type="ORF">ACFQGB_12385</name>
</gene>
<dbReference type="RefSeq" id="WP_336350617.1">
    <property type="nucleotide sequence ID" value="NZ_JAZAQL010000002.1"/>
</dbReference>
<feature type="transmembrane region" description="Helical" evidence="5">
    <location>
        <begin position="108"/>
        <end position="127"/>
    </location>
</feature>
<dbReference type="AlphaFoldDB" id="A0ABD5VE16"/>
<evidence type="ECO:0000256" key="1">
    <source>
        <dbReference type="ARBA" id="ARBA00004141"/>
    </source>
</evidence>
<proteinExistence type="predicted"/>
<evidence type="ECO:0000256" key="4">
    <source>
        <dbReference type="ARBA" id="ARBA00023136"/>
    </source>
</evidence>